<dbReference type="Pfam" id="PF05461">
    <property type="entry name" value="ApoL"/>
    <property type="match status" value="1"/>
</dbReference>
<dbReference type="AlphaFoldDB" id="A0A8C4DTN5"/>
<feature type="compositionally biased region" description="Polar residues" evidence="2">
    <location>
        <begin position="36"/>
        <end position="45"/>
    </location>
</feature>
<accession>A0A8C4DTN5</accession>
<comment type="similarity">
    <text evidence="1">Belongs to the apolipoprotein L family.</text>
</comment>
<evidence type="ECO:0008006" key="6">
    <source>
        <dbReference type="Google" id="ProtNLM"/>
    </source>
</evidence>
<dbReference type="GeneID" id="127357073"/>
<keyword evidence="3" id="KW-0472">Membrane</keyword>
<proteinExistence type="inferred from homology"/>
<feature type="transmembrane region" description="Helical" evidence="3">
    <location>
        <begin position="428"/>
        <end position="449"/>
    </location>
</feature>
<dbReference type="PANTHER" id="PTHR14096:SF59">
    <property type="entry name" value="APOLIPOPROTEIN L, 1 ISOFORM X1"/>
    <property type="match status" value="1"/>
</dbReference>
<feature type="compositionally biased region" description="Polar residues" evidence="2">
    <location>
        <begin position="63"/>
        <end position="88"/>
    </location>
</feature>
<reference evidence="4" key="2">
    <citation type="submission" date="2025-09" db="UniProtKB">
        <authorList>
            <consortium name="Ensembl"/>
        </authorList>
    </citation>
    <scope>IDENTIFICATION</scope>
</reference>
<feature type="region of interest" description="Disordered" evidence="2">
    <location>
        <begin position="1"/>
        <end position="191"/>
    </location>
</feature>
<keyword evidence="5" id="KW-1185">Reference proteome</keyword>
<feature type="transmembrane region" description="Helical" evidence="3">
    <location>
        <begin position="400"/>
        <end position="422"/>
    </location>
</feature>
<dbReference type="Proteomes" id="UP000694389">
    <property type="component" value="Unassembled WGS sequence"/>
</dbReference>
<organism evidence="4 5">
    <name type="scientific">Dicentrarchus labrax</name>
    <name type="common">European seabass</name>
    <name type="synonym">Morone labrax</name>
    <dbReference type="NCBI Taxonomy" id="13489"/>
    <lineage>
        <taxon>Eukaryota</taxon>
        <taxon>Metazoa</taxon>
        <taxon>Chordata</taxon>
        <taxon>Craniata</taxon>
        <taxon>Vertebrata</taxon>
        <taxon>Euteleostomi</taxon>
        <taxon>Actinopterygii</taxon>
        <taxon>Neopterygii</taxon>
        <taxon>Teleostei</taxon>
        <taxon>Neoteleostei</taxon>
        <taxon>Acanthomorphata</taxon>
        <taxon>Eupercaria</taxon>
        <taxon>Moronidae</taxon>
        <taxon>Dicentrarchus</taxon>
    </lineage>
</organism>
<reference evidence="4" key="1">
    <citation type="submission" date="2025-08" db="UniProtKB">
        <authorList>
            <consortium name="Ensembl"/>
        </authorList>
    </citation>
    <scope>IDENTIFICATION</scope>
</reference>
<keyword evidence="3" id="KW-1133">Transmembrane helix</keyword>
<evidence type="ECO:0000256" key="3">
    <source>
        <dbReference type="SAM" id="Phobius"/>
    </source>
</evidence>
<dbReference type="InterPro" id="IPR008405">
    <property type="entry name" value="ApoL"/>
</dbReference>
<dbReference type="GO" id="GO:0005576">
    <property type="term" value="C:extracellular region"/>
    <property type="evidence" value="ECO:0007669"/>
    <property type="project" value="InterPro"/>
</dbReference>
<feature type="compositionally biased region" description="Low complexity" evidence="2">
    <location>
        <begin position="181"/>
        <end position="191"/>
    </location>
</feature>
<dbReference type="GO" id="GO:0042157">
    <property type="term" value="P:lipoprotein metabolic process"/>
    <property type="evidence" value="ECO:0007669"/>
    <property type="project" value="InterPro"/>
</dbReference>
<dbReference type="GeneTree" id="ENSGT01030000234789"/>
<evidence type="ECO:0000256" key="2">
    <source>
        <dbReference type="SAM" id="MobiDB-lite"/>
    </source>
</evidence>
<feature type="region of interest" description="Disordered" evidence="2">
    <location>
        <begin position="242"/>
        <end position="267"/>
    </location>
</feature>
<dbReference type="OMA" id="NHITELY"/>
<name>A0A8C4DTN5_DICLA</name>
<dbReference type="PANTHER" id="PTHR14096">
    <property type="entry name" value="APOLIPOPROTEIN L"/>
    <property type="match status" value="1"/>
</dbReference>
<evidence type="ECO:0000313" key="5">
    <source>
        <dbReference type="Proteomes" id="UP000694389"/>
    </source>
</evidence>
<protein>
    <recommendedName>
        <fullName evidence="6">Apolipoprotein L domain-containing protein 1</fullName>
    </recommendedName>
</protein>
<dbReference type="OrthoDB" id="8954999at2759"/>
<keyword evidence="3" id="KW-0812">Transmembrane</keyword>
<feature type="compositionally biased region" description="Pro residues" evidence="2">
    <location>
        <begin position="249"/>
        <end position="263"/>
    </location>
</feature>
<dbReference type="Ensembl" id="ENSDLAT00005009893.2">
    <property type="protein sequence ID" value="ENSDLAP00005009006.2"/>
    <property type="gene ID" value="ENSDLAG00005004784.2"/>
</dbReference>
<sequence>MMPPKPPRKSDMIKSATTSSCDVSESVYEDPDASTPADTSGSQSEVKVKPVPSPRSIWKPKCPNTNNKTVESVETTSHTNSAVKSQLSPYPADYKRPQPVRPPPRPPTSKHLTSSKPTAAVEGGTRYLNLNTEPAVKPPAVSTDKIQPHPSSRPERPPLPSSYYDRSLSTMKPKSEIYTDQSPQSRRLSISSLRESVVSPVLCEEVVHNCGTYDSKATDSTDKPAVPPRHWRSSLPCSASEYETLPSQTKPPLPPFKPPPPPATWTQSESVYSEIDYRPYLPILPEDGDSMSLGRSTLMSGQSGCFSSHQQTTSEDIYGMLRWLKRVSKSDFMAPSLYCLSIEEEIRSFNDRAMTVRKALRLYNLLMMKRNKRLRDIIVEFTSIYQSLDKMEKDNKTMGIAGGTTGAVGGVTAILGIALAPVTMGTSLIATAVGAGMVASAGGVGAHAAKANKKKLVNKMSVEKLVYEYKDNIVDLEQCLEFILSGMMELRRHDIARLQRAGAHPDALMTAHLSKTVINNERKGSVSHTGGMSSERLLQAFVKEIDQYFKEKEGQKLRKSNKSRFSARVRLLAENLQDDLDHLNNMWEKFT</sequence>
<dbReference type="GO" id="GO:0008289">
    <property type="term" value="F:lipid binding"/>
    <property type="evidence" value="ECO:0007669"/>
    <property type="project" value="InterPro"/>
</dbReference>
<gene>
    <name evidence="4" type="primary">LOC127357073</name>
</gene>
<evidence type="ECO:0000256" key="1">
    <source>
        <dbReference type="ARBA" id="ARBA00010090"/>
    </source>
</evidence>
<dbReference type="GO" id="GO:0006869">
    <property type="term" value="P:lipid transport"/>
    <property type="evidence" value="ECO:0007669"/>
    <property type="project" value="InterPro"/>
</dbReference>
<evidence type="ECO:0000313" key="4">
    <source>
        <dbReference type="Ensembl" id="ENSDLAP00005009006.2"/>
    </source>
</evidence>
<dbReference type="RefSeq" id="XP_051245196.1">
    <property type="nucleotide sequence ID" value="XM_051389236.1"/>
</dbReference>
<dbReference type="GO" id="GO:0016020">
    <property type="term" value="C:membrane"/>
    <property type="evidence" value="ECO:0007669"/>
    <property type="project" value="TreeGrafter"/>
</dbReference>